<proteinExistence type="inferred from homology"/>
<evidence type="ECO:0000256" key="4">
    <source>
        <dbReference type="ARBA" id="ARBA00022692"/>
    </source>
</evidence>
<dbReference type="InterPro" id="IPR058533">
    <property type="entry name" value="Cation_efflux_TM"/>
</dbReference>
<dbReference type="FunFam" id="1.20.1510.10:FF:000006">
    <property type="entry name" value="Divalent cation efflux transporter"/>
    <property type="match status" value="1"/>
</dbReference>
<evidence type="ECO:0000256" key="2">
    <source>
        <dbReference type="ARBA" id="ARBA00008114"/>
    </source>
</evidence>
<evidence type="ECO:0000256" key="3">
    <source>
        <dbReference type="ARBA" id="ARBA00022448"/>
    </source>
</evidence>
<feature type="transmembrane region" description="Helical" evidence="7">
    <location>
        <begin position="26"/>
        <end position="49"/>
    </location>
</feature>
<feature type="transmembrane region" description="Helical" evidence="7">
    <location>
        <begin position="131"/>
        <end position="151"/>
    </location>
</feature>
<protein>
    <submittedName>
        <fullName evidence="11">Cation diffusion facilitator family transporter</fullName>
    </submittedName>
</protein>
<feature type="transmembrane region" description="Helical" evidence="7">
    <location>
        <begin position="196"/>
        <end position="218"/>
    </location>
</feature>
<dbReference type="InterPro" id="IPR027470">
    <property type="entry name" value="Cation_efflux_CTD"/>
</dbReference>
<dbReference type="RefSeq" id="WP_051378819.1">
    <property type="nucleotide sequence ID" value="NZ_AXWS01000014.1"/>
</dbReference>
<dbReference type="InterPro" id="IPR027469">
    <property type="entry name" value="Cation_efflux_TMD_sf"/>
</dbReference>
<evidence type="ECO:0000259" key="9">
    <source>
        <dbReference type="Pfam" id="PF16916"/>
    </source>
</evidence>
<evidence type="ECO:0000256" key="1">
    <source>
        <dbReference type="ARBA" id="ARBA00004141"/>
    </source>
</evidence>
<feature type="domain" description="Cation efflux protein transmembrane" evidence="8">
    <location>
        <begin position="26"/>
        <end position="220"/>
    </location>
</feature>
<evidence type="ECO:0000259" key="8">
    <source>
        <dbReference type="Pfam" id="PF01545"/>
    </source>
</evidence>
<dbReference type="Pfam" id="PF16916">
    <property type="entry name" value="ZT_dimer"/>
    <property type="match status" value="1"/>
</dbReference>
<evidence type="ECO:0000256" key="5">
    <source>
        <dbReference type="ARBA" id="ARBA00022989"/>
    </source>
</evidence>
<dbReference type="PANTHER" id="PTHR43840">
    <property type="entry name" value="MITOCHONDRIAL METAL TRANSPORTER 1-RELATED"/>
    <property type="match status" value="1"/>
</dbReference>
<feature type="domain" description="Cation efflux protein cytoplasmic" evidence="9">
    <location>
        <begin position="226"/>
        <end position="302"/>
    </location>
</feature>
<keyword evidence="6 7" id="KW-0472">Membrane</keyword>
<dbReference type="OrthoDB" id="9806522at2"/>
<dbReference type="InterPro" id="IPR036837">
    <property type="entry name" value="Cation_efflux_CTD_sf"/>
</dbReference>
<dbReference type="PANTHER" id="PTHR43840:SF15">
    <property type="entry name" value="MITOCHONDRIAL METAL TRANSPORTER 1-RELATED"/>
    <property type="match status" value="1"/>
</dbReference>
<feature type="transmembrane region" description="Helical" evidence="7">
    <location>
        <begin position="93"/>
        <end position="111"/>
    </location>
</feature>
<evidence type="ECO:0000256" key="6">
    <source>
        <dbReference type="ARBA" id="ARBA00023136"/>
    </source>
</evidence>
<reference evidence="11" key="1">
    <citation type="journal article" date="2007" name="BMC Genomics">
        <title>Phylogenetic and functional analysis of the Cation Diffusion Facilitator (CDF) family: improved signature and prediction of substrate specificity.</title>
        <authorList>
            <person name="Montanini B."/>
            <person name="Blaudez D."/>
            <person name="Jeandroz S."/>
            <person name="Sanders D."/>
            <person name="Chalot M."/>
        </authorList>
    </citation>
    <scope>NUCLEOTIDE SEQUENCE</scope>
</reference>
<keyword evidence="10" id="KW-1185">Reference proteome</keyword>
<dbReference type="SUPFAM" id="SSF160240">
    <property type="entry name" value="Cation efflux protein cytoplasmic domain-like"/>
    <property type="match status" value="1"/>
</dbReference>
<evidence type="ECO:0000256" key="7">
    <source>
        <dbReference type="SAM" id="Phobius"/>
    </source>
</evidence>
<dbReference type="Gene3D" id="3.30.70.1350">
    <property type="entry name" value="Cation efflux protein, cytoplasmic domain"/>
    <property type="match status" value="1"/>
</dbReference>
<dbReference type="Proteomes" id="UP000675920">
    <property type="component" value="Unplaced"/>
</dbReference>
<evidence type="ECO:0000313" key="10">
    <source>
        <dbReference type="Proteomes" id="UP000675920"/>
    </source>
</evidence>
<keyword evidence="4 7" id="KW-0812">Transmembrane</keyword>
<reference evidence="11" key="3">
    <citation type="submission" date="2025-08" db="UniProtKB">
        <authorList>
            <consortium name="RefSeq"/>
        </authorList>
    </citation>
    <scope>IDENTIFICATION</scope>
</reference>
<organism evidence="10 11">
    <name type="scientific">Derxia gummosa DSM 723</name>
    <dbReference type="NCBI Taxonomy" id="1121388"/>
    <lineage>
        <taxon>Bacteria</taxon>
        <taxon>Pseudomonadati</taxon>
        <taxon>Pseudomonadota</taxon>
        <taxon>Betaproteobacteria</taxon>
        <taxon>Burkholderiales</taxon>
        <taxon>Alcaligenaceae</taxon>
        <taxon>Derxia</taxon>
    </lineage>
</organism>
<evidence type="ECO:0000313" key="11">
    <source>
        <dbReference type="RefSeq" id="WP_051378819.1"/>
    </source>
</evidence>
<name>A0A8B6X9N2_9BURK</name>
<keyword evidence="3" id="KW-0813">Transport</keyword>
<sequence length="390" mass="41425">MHAELPTHAHLPDDDHVRRVAQRSTLVSVAVNVVLATVQVLIGVLAHSAALVSDGVHSLSDLASDFVVLLANHHSRREADEDHPYGHLRFENAASLALALLLAAVGAGMLWAGVHRLFGPPPDPAHVPGGAAVAVAVVALVAKEGLFRYMLAAARGVKSSMLEANAWHARSDAASSLVVALGVAGSMAGWGFLDPLAAAIVGLMICKMAWEFGFGAIADLTDRAASAEEVAAIRETLQATPGARDLHRLRTRKMGDRVIVDAHLLVDPLISVSEGHYIAESARHRLLKAHGVVDATIHIDPEDDVIDGAVVKLPGRETLLAELRDCLGDLPVDLEKTQLHYLEGKIWADVFLKGMDEGNAEVIAGKVEMAKGRVLESANFVAIKVLQVRA</sequence>
<dbReference type="AlphaFoldDB" id="A0A8B6X9N2"/>
<dbReference type="GO" id="GO:0016020">
    <property type="term" value="C:membrane"/>
    <property type="evidence" value="ECO:0007669"/>
    <property type="project" value="UniProtKB-SubCell"/>
</dbReference>
<dbReference type="InterPro" id="IPR050291">
    <property type="entry name" value="CDF_Transporter"/>
</dbReference>
<comment type="subcellular location">
    <subcellularLocation>
        <location evidence="1">Membrane</location>
        <topology evidence="1">Multi-pass membrane protein</topology>
    </subcellularLocation>
</comment>
<reference evidence="11" key="2">
    <citation type="journal article" date="2015" name="FEBS Lett.">
        <title>Cation Diffusion Facilitator family: Structure and function.</title>
        <authorList>
            <person name="Kolaj-Robin O."/>
            <person name="Russell D."/>
            <person name="Hayes K.A."/>
            <person name="Pembroke J.T."/>
            <person name="Soulimane T."/>
        </authorList>
    </citation>
    <scope>NUCLEOTIDE SEQUENCE</scope>
</reference>
<feature type="transmembrane region" description="Helical" evidence="7">
    <location>
        <begin position="172"/>
        <end position="190"/>
    </location>
</feature>
<dbReference type="InterPro" id="IPR002524">
    <property type="entry name" value="Cation_efflux"/>
</dbReference>
<dbReference type="Pfam" id="PF01545">
    <property type="entry name" value="Cation_efflux"/>
    <property type="match status" value="1"/>
</dbReference>
<dbReference type="NCBIfam" id="TIGR01297">
    <property type="entry name" value="CDF"/>
    <property type="match status" value="1"/>
</dbReference>
<dbReference type="SUPFAM" id="SSF161111">
    <property type="entry name" value="Cation efflux protein transmembrane domain-like"/>
    <property type="match status" value="1"/>
</dbReference>
<keyword evidence="5 7" id="KW-1133">Transmembrane helix</keyword>
<dbReference type="GO" id="GO:0008324">
    <property type="term" value="F:monoatomic cation transmembrane transporter activity"/>
    <property type="evidence" value="ECO:0007669"/>
    <property type="project" value="InterPro"/>
</dbReference>
<dbReference type="Gene3D" id="1.20.1510.10">
    <property type="entry name" value="Cation efflux protein transmembrane domain"/>
    <property type="match status" value="1"/>
</dbReference>
<accession>A0A8B6X9N2</accession>
<comment type="similarity">
    <text evidence="2">Belongs to the cation diffusion facilitator (CDF) transporter (TC 2.A.4) family.</text>
</comment>